<dbReference type="EMBL" id="MU003767">
    <property type="protein sequence ID" value="KAF2725404.1"/>
    <property type="molecule type" value="Genomic_DNA"/>
</dbReference>
<protein>
    <submittedName>
        <fullName evidence="1">Uncharacterized protein</fullName>
    </submittedName>
</protein>
<comment type="caution">
    <text evidence="1">The sequence shown here is derived from an EMBL/GenBank/DDBJ whole genome shotgun (WGS) entry which is preliminary data.</text>
</comment>
<proteinExistence type="predicted"/>
<gene>
    <name evidence="1" type="ORF">K431DRAFT_77561</name>
</gene>
<keyword evidence="2" id="KW-1185">Reference proteome</keyword>
<evidence type="ECO:0000313" key="1">
    <source>
        <dbReference type="EMBL" id="KAF2725404.1"/>
    </source>
</evidence>
<name>A0A9P4QIA2_9PEZI</name>
<accession>A0A9P4QIA2</accession>
<organism evidence="1 2">
    <name type="scientific">Polychaeton citri CBS 116435</name>
    <dbReference type="NCBI Taxonomy" id="1314669"/>
    <lineage>
        <taxon>Eukaryota</taxon>
        <taxon>Fungi</taxon>
        <taxon>Dikarya</taxon>
        <taxon>Ascomycota</taxon>
        <taxon>Pezizomycotina</taxon>
        <taxon>Dothideomycetes</taxon>
        <taxon>Dothideomycetidae</taxon>
        <taxon>Capnodiales</taxon>
        <taxon>Capnodiaceae</taxon>
        <taxon>Polychaeton</taxon>
    </lineage>
</organism>
<reference evidence="1" key="1">
    <citation type="journal article" date="2020" name="Stud. Mycol.">
        <title>101 Dothideomycetes genomes: a test case for predicting lifestyles and emergence of pathogens.</title>
        <authorList>
            <person name="Haridas S."/>
            <person name="Albert R."/>
            <person name="Binder M."/>
            <person name="Bloem J."/>
            <person name="Labutti K."/>
            <person name="Salamov A."/>
            <person name="Andreopoulos B."/>
            <person name="Baker S."/>
            <person name="Barry K."/>
            <person name="Bills G."/>
            <person name="Bluhm B."/>
            <person name="Cannon C."/>
            <person name="Castanera R."/>
            <person name="Culley D."/>
            <person name="Daum C."/>
            <person name="Ezra D."/>
            <person name="Gonzalez J."/>
            <person name="Henrissat B."/>
            <person name="Kuo A."/>
            <person name="Liang C."/>
            <person name="Lipzen A."/>
            <person name="Lutzoni F."/>
            <person name="Magnuson J."/>
            <person name="Mondo S."/>
            <person name="Nolan M."/>
            <person name="Ohm R."/>
            <person name="Pangilinan J."/>
            <person name="Park H.-J."/>
            <person name="Ramirez L."/>
            <person name="Alfaro M."/>
            <person name="Sun H."/>
            <person name="Tritt A."/>
            <person name="Yoshinaga Y."/>
            <person name="Zwiers L.-H."/>
            <person name="Turgeon B."/>
            <person name="Goodwin S."/>
            <person name="Spatafora J."/>
            <person name="Crous P."/>
            <person name="Grigoriev I."/>
        </authorList>
    </citation>
    <scope>NUCLEOTIDE SEQUENCE</scope>
    <source>
        <strain evidence="1">CBS 116435</strain>
    </source>
</reference>
<dbReference type="Proteomes" id="UP000799441">
    <property type="component" value="Unassembled WGS sequence"/>
</dbReference>
<dbReference type="AlphaFoldDB" id="A0A9P4QIA2"/>
<evidence type="ECO:0000313" key="2">
    <source>
        <dbReference type="Proteomes" id="UP000799441"/>
    </source>
</evidence>
<sequence>MTGAARPTSTPACLLLQIYTTRPSSSHAWAGCVIIDRTHPAFLSLKHGGRVKLASSLLPSSARNGGHLSSTVAAVGAETLSPRRQPASLAYFRHPPPALVPLHLATSWEDRAVRLCANTWTMRSPNLSRSGVLRGPVVRLPSEPIAALHKAPAMLTCLFVHARCTWPCLPAYITTPSTRVHNETETDLFIKGLFDDCVWRTSHTRAHVVRLARRHLFPVFI</sequence>